<dbReference type="InterPro" id="IPR012317">
    <property type="entry name" value="Poly(ADP-ribose)pol_cat_dom"/>
</dbReference>
<dbReference type="InterPro" id="IPR017907">
    <property type="entry name" value="Znf_RING_CS"/>
</dbReference>
<protein>
    <recommendedName>
        <fullName evidence="4">PARP catalytic domain-containing protein</fullName>
    </recommendedName>
</protein>
<reference evidence="5 6" key="1">
    <citation type="submission" date="2016-11" db="EMBL/GenBank/DDBJ databases">
        <title>The macronuclear genome of Stentor coeruleus: a giant cell with tiny introns.</title>
        <authorList>
            <person name="Slabodnick M."/>
            <person name="Ruby J.G."/>
            <person name="Reiff S.B."/>
            <person name="Swart E.C."/>
            <person name="Gosai S."/>
            <person name="Prabakaran S."/>
            <person name="Witkowska E."/>
            <person name="Larue G.E."/>
            <person name="Fisher S."/>
            <person name="Freeman R.M."/>
            <person name="Gunawardena J."/>
            <person name="Chu W."/>
            <person name="Stover N.A."/>
            <person name="Gregory B.D."/>
            <person name="Nowacki M."/>
            <person name="Derisi J."/>
            <person name="Roy S.W."/>
            <person name="Marshall W.F."/>
            <person name="Sood P."/>
        </authorList>
    </citation>
    <scope>NUCLEOTIDE SEQUENCE [LARGE SCALE GENOMIC DNA]</scope>
    <source>
        <strain evidence="5">WM001</strain>
    </source>
</reference>
<organism evidence="5 6">
    <name type="scientific">Stentor coeruleus</name>
    <dbReference type="NCBI Taxonomy" id="5963"/>
    <lineage>
        <taxon>Eukaryota</taxon>
        <taxon>Sar</taxon>
        <taxon>Alveolata</taxon>
        <taxon>Ciliophora</taxon>
        <taxon>Postciliodesmatophora</taxon>
        <taxon>Heterotrichea</taxon>
        <taxon>Heterotrichida</taxon>
        <taxon>Stentoridae</taxon>
        <taxon>Stentor</taxon>
    </lineage>
</organism>
<evidence type="ECO:0000313" key="5">
    <source>
        <dbReference type="EMBL" id="OMJ74572.1"/>
    </source>
</evidence>
<dbReference type="GO" id="GO:0003950">
    <property type="term" value="F:NAD+ poly-ADP-ribosyltransferase activity"/>
    <property type="evidence" value="ECO:0007669"/>
    <property type="project" value="InterPro"/>
</dbReference>
<dbReference type="InterPro" id="IPR013083">
    <property type="entry name" value="Znf_RING/FYVE/PHD"/>
</dbReference>
<keyword evidence="6" id="KW-1185">Reference proteome</keyword>
<dbReference type="Gene3D" id="3.30.40.10">
    <property type="entry name" value="Zinc/RING finger domain, C3HC4 (zinc finger)"/>
    <property type="match status" value="1"/>
</dbReference>
<dbReference type="Pfam" id="PF00644">
    <property type="entry name" value="PARP"/>
    <property type="match status" value="1"/>
</dbReference>
<dbReference type="Proteomes" id="UP000187209">
    <property type="component" value="Unassembled WGS sequence"/>
</dbReference>
<proteinExistence type="predicted"/>
<gene>
    <name evidence="5" type="ORF">SteCoe_26471</name>
</gene>
<dbReference type="EMBL" id="MPUH01000742">
    <property type="protein sequence ID" value="OMJ74572.1"/>
    <property type="molecule type" value="Genomic_DNA"/>
</dbReference>
<keyword evidence="1" id="KW-0479">Metal-binding</keyword>
<comment type="caution">
    <text evidence="5">The sequence shown here is derived from an EMBL/GenBank/DDBJ whole genome shotgun (WGS) entry which is preliminary data.</text>
</comment>
<dbReference type="PROSITE" id="PS00518">
    <property type="entry name" value="ZF_RING_1"/>
    <property type="match status" value="2"/>
</dbReference>
<evidence type="ECO:0000256" key="1">
    <source>
        <dbReference type="ARBA" id="ARBA00022723"/>
    </source>
</evidence>
<dbReference type="SUPFAM" id="SSF57850">
    <property type="entry name" value="RING/U-box"/>
    <property type="match status" value="2"/>
</dbReference>
<evidence type="ECO:0000256" key="2">
    <source>
        <dbReference type="ARBA" id="ARBA00022771"/>
    </source>
</evidence>
<name>A0A1R2BCR3_9CILI</name>
<dbReference type="OrthoDB" id="6765559at2759"/>
<evidence type="ECO:0000313" key="6">
    <source>
        <dbReference type="Proteomes" id="UP000187209"/>
    </source>
</evidence>
<keyword evidence="3" id="KW-0862">Zinc</keyword>
<dbReference type="GO" id="GO:0008270">
    <property type="term" value="F:zinc ion binding"/>
    <property type="evidence" value="ECO:0007669"/>
    <property type="project" value="UniProtKB-KW"/>
</dbReference>
<evidence type="ECO:0000256" key="3">
    <source>
        <dbReference type="ARBA" id="ARBA00022833"/>
    </source>
</evidence>
<dbReference type="Gene3D" id="3.90.228.10">
    <property type="match status" value="1"/>
</dbReference>
<accession>A0A1R2BCR3</accession>
<evidence type="ECO:0000259" key="4">
    <source>
        <dbReference type="Pfam" id="PF00644"/>
    </source>
</evidence>
<sequence length="488" mass="56250">MSEVDFLIRQLKYCLNQGYSEASKKIVEQLILLKGKVSISHELKYICSSHENLFFKKYASSSIQYFIYFESCQHLVCGLCLNKYIRGVFDRMGIAYIYTCPGCNAVYSLNKTILDQAAEYFQRIVSLEEQQKAYDSYNLTLAEVRGSMLKKSTPCFFFENPGRQRCRGQSKVERIPSCKHNVCHNCLKRDLEVQIEVNSEYVCPVPDCCRPLAHSLIKEILTIGEDLTKKIWPHLSIDDIYLVTCPLEICNHQAQVPQNEFYYKCICGIELCPRCNLQYHPDYSCAVAKEGGKDYKKILCLEDDPILDYRSHFSHAVSLFEWDMHQGTKKKLQEKMGAKFKVTKVMFIYNPTLQERYNKGKKKIIDAGIDPGEIFVYHATSNDVYEKICTGGFLVGNVDVKQSIGKLCGLGVYTATDATMSINFYGNKKILLCKGLKGKQSDHPISDKHEFLTTDCNSYYKDFSGTQSDYWIFFQKENVLPFYYIEYE</sequence>
<keyword evidence="2" id="KW-0863">Zinc-finger</keyword>
<dbReference type="SUPFAM" id="SSF56399">
    <property type="entry name" value="ADP-ribosylation"/>
    <property type="match status" value="1"/>
</dbReference>
<dbReference type="AlphaFoldDB" id="A0A1R2BCR3"/>
<feature type="domain" description="PARP catalytic" evidence="4">
    <location>
        <begin position="329"/>
        <end position="426"/>
    </location>
</feature>